<feature type="region of interest" description="Disordered" evidence="1">
    <location>
        <begin position="153"/>
        <end position="187"/>
    </location>
</feature>
<dbReference type="AlphaFoldDB" id="A0A7M5UIC4"/>
<dbReference type="Proteomes" id="UP000594262">
    <property type="component" value="Unplaced"/>
</dbReference>
<protein>
    <submittedName>
        <fullName evidence="2">Uncharacterized protein</fullName>
    </submittedName>
</protein>
<dbReference type="GO" id="GO:0008017">
    <property type="term" value="F:microtubule binding"/>
    <property type="evidence" value="ECO:0007669"/>
    <property type="project" value="InterPro"/>
</dbReference>
<accession>A0A7M5UIC4</accession>
<dbReference type="GO" id="GO:0045944">
    <property type="term" value="P:positive regulation of transcription by RNA polymerase II"/>
    <property type="evidence" value="ECO:0007669"/>
    <property type="project" value="TreeGrafter"/>
</dbReference>
<organism evidence="2 3">
    <name type="scientific">Clytia hemisphaerica</name>
    <dbReference type="NCBI Taxonomy" id="252671"/>
    <lineage>
        <taxon>Eukaryota</taxon>
        <taxon>Metazoa</taxon>
        <taxon>Cnidaria</taxon>
        <taxon>Hydrozoa</taxon>
        <taxon>Hydroidolina</taxon>
        <taxon>Leptothecata</taxon>
        <taxon>Obeliida</taxon>
        <taxon>Clytiidae</taxon>
        <taxon>Clytia</taxon>
    </lineage>
</organism>
<keyword evidence="3" id="KW-1185">Reference proteome</keyword>
<evidence type="ECO:0000313" key="3">
    <source>
        <dbReference type="Proteomes" id="UP000594262"/>
    </source>
</evidence>
<dbReference type="GeneID" id="136806164"/>
<dbReference type="PANTHER" id="PTHR15510">
    <property type="entry name" value="SPERM-ASSOCIATED ANTIGEN 8"/>
    <property type="match status" value="1"/>
</dbReference>
<dbReference type="InterPro" id="IPR026124">
    <property type="entry name" value="Sperm-assoc_Ag8"/>
</dbReference>
<reference evidence="2" key="1">
    <citation type="submission" date="2021-01" db="UniProtKB">
        <authorList>
            <consortium name="EnsemblMetazoa"/>
        </authorList>
    </citation>
    <scope>IDENTIFICATION</scope>
</reference>
<sequence length="187" mass="21321">MEATKPQYEVSIGKTLLGNWVEERQVSHLDNCPKSIKELHKLGHSNVLSQTEEKRTFETTCEVSYKPSEVKSCSRSGRRKELLEKQLYEKISSEIQEEMTPKSPPIDYTSTTKKDFSKEFECHAPKATMGHDVNAEMPLTFWHQNLNTVHGVTQTKQGKSPFKKNAAFSTPISESLDAQKPGDEWNF</sequence>
<evidence type="ECO:0000256" key="1">
    <source>
        <dbReference type="SAM" id="MobiDB-lite"/>
    </source>
</evidence>
<evidence type="ECO:0000313" key="2">
    <source>
        <dbReference type="EnsemblMetazoa" id="CLYHEMP000307.1"/>
    </source>
</evidence>
<dbReference type="RefSeq" id="XP_066918830.1">
    <property type="nucleotide sequence ID" value="XM_067062729.1"/>
</dbReference>
<name>A0A7M5UIC4_9CNID</name>
<dbReference type="OrthoDB" id="2120499at2759"/>
<dbReference type="Pfam" id="PF22584">
    <property type="entry name" value="CFAP143"/>
    <property type="match status" value="1"/>
</dbReference>
<dbReference type="GO" id="GO:0005634">
    <property type="term" value="C:nucleus"/>
    <property type="evidence" value="ECO:0007669"/>
    <property type="project" value="TreeGrafter"/>
</dbReference>
<dbReference type="GO" id="GO:0005737">
    <property type="term" value="C:cytoplasm"/>
    <property type="evidence" value="ECO:0007669"/>
    <property type="project" value="TreeGrafter"/>
</dbReference>
<dbReference type="EnsemblMetazoa" id="CLYHEMT000307.1">
    <property type="protein sequence ID" value="CLYHEMP000307.1"/>
    <property type="gene ID" value="CLYHEMG000307"/>
</dbReference>
<proteinExistence type="predicted"/>
<dbReference type="PANTHER" id="PTHR15510:SF5">
    <property type="entry name" value="SPERM-ASSOCIATED ANTIGEN 8"/>
    <property type="match status" value="1"/>
</dbReference>